<evidence type="ECO:0000313" key="3">
    <source>
        <dbReference type="Proteomes" id="UP000292886"/>
    </source>
</evidence>
<proteinExistence type="predicted"/>
<accession>A0A4P6YVH0</accession>
<organism evidence="2 3">
    <name type="scientific">Periweissella cryptocerci</name>
    <dbReference type="NCBI Taxonomy" id="2506420"/>
    <lineage>
        <taxon>Bacteria</taxon>
        <taxon>Bacillati</taxon>
        <taxon>Bacillota</taxon>
        <taxon>Bacilli</taxon>
        <taxon>Lactobacillales</taxon>
        <taxon>Lactobacillaceae</taxon>
        <taxon>Periweissella</taxon>
    </lineage>
</organism>
<dbReference type="KEGG" id="wei:EQG49_10175"/>
<dbReference type="EMBL" id="CP037940">
    <property type="protein sequence ID" value="QBO36802.1"/>
    <property type="molecule type" value="Genomic_DNA"/>
</dbReference>
<dbReference type="SUPFAM" id="SSF50475">
    <property type="entry name" value="FMN-binding split barrel"/>
    <property type="match status" value="1"/>
</dbReference>
<keyword evidence="3" id="KW-1185">Reference proteome</keyword>
<name>A0A4P6YVH0_9LACO</name>
<sequence>MIMSEKFAEFVKNTNTVVVSSAVNNQPSSRIMRFATPVAGGNIWYVITAPTAPKATEFASNEKVAVITLPTESGAVISSNTTTIKLSDKSVADVKELFGEQIPGFLDMMPEAVLLAEVVYEITFKSAKLDTWTSHEIVEFD</sequence>
<evidence type="ECO:0000259" key="1">
    <source>
        <dbReference type="Pfam" id="PF22696"/>
    </source>
</evidence>
<dbReference type="InterPro" id="IPR055196">
    <property type="entry name" value="Putative_PNPOx_2"/>
</dbReference>
<reference evidence="3" key="1">
    <citation type="submission" date="2019-03" db="EMBL/GenBank/DDBJ databases">
        <title>Weissella sp. 26KH-42 Genome sequencing.</title>
        <authorList>
            <person name="Heo J."/>
            <person name="Kim S.-J."/>
            <person name="Kim J.-S."/>
            <person name="Hong S.-B."/>
            <person name="Kwon S.-W."/>
        </authorList>
    </citation>
    <scope>NUCLEOTIDE SEQUENCE [LARGE SCALE GENOMIC DNA]</scope>
    <source>
        <strain evidence="3">26KH-42</strain>
    </source>
</reference>
<dbReference type="Proteomes" id="UP000292886">
    <property type="component" value="Chromosome"/>
</dbReference>
<dbReference type="AlphaFoldDB" id="A0A4P6YVH0"/>
<evidence type="ECO:0000313" key="2">
    <source>
        <dbReference type="EMBL" id="QBO36802.1"/>
    </source>
</evidence>
<feature type="domain" description="Pyridoxamine 5'-phosphate oxidase-like" evidence="1">
    <location>
        <begin position="12"/>
        <end position="130"/>
    </location>
</feature>
<protein>
    <recommendedName>
        <fullName evidence="1">Pyridoxamine 5'-phosphate oxidase-like domain-containing protein</fullName>
    </recommendedName>
</protein>
<dbReference type="Pfam" id="PF22696">
    <property type="entry name" value="Putative_PNPOx_2"/>
    <property type="match status" value="1"/>
</dbReference>
<dbReference type="Gene3D" id="2.30.110.10">
    <property type="entry name" value="Electron Transport, Fmn-binding Protein, Chain A"/>
    <property type="match status" value="1"/>
</dbReference>
<gene>
    <name evidence="2" type="ORF">EQG49_10175</name>
</gene>
<dbReference type="InterPro" id="IPR012349">
    <property type="entry name" value="Split_barrel_FMN-bd"/>
</dbReference>
<dbReference type="OrthoDB" id="9795263at2"/>